<dbReference type="KEGG" id="pco:PHACADRAFT_197297"/>
<dbReference type="OrthoDB" id="2803395at2759"/>
<dbReference type="GeneID" id="18911212"/>
<evidence type="ECO:0008006" key="3">
    <source>
        <dbReference type="Google" id="ProtNLM"/>
    </source>
</evidence>
<protein>
    <recommendedName>
        <fullName evidence="3">F-box domain-containing protein</fullName>
    </recommendedName>
</protein>
<dbReference type="RefSeq" id="XP_007397537.1">
    <property type="nucleotide sequence ID" value="XM_007397475.1"/>
</dbReference>
<dbReference type="Proteomes" id="UP000008370">
    <property type="component" value="Unassembled WGS sequence"/>
</dbReference>
<reference evidence="1 2" key="1">
    <citation type="journal article" date="2012" name="BMC Genomics">
        <title>Comparative genomics of the white-rot fungi, Phanerochaete carnosa and P. chrysosporium, to elucidate the genetic basis of the distinct wood types they colonize.</title>
        <authorList>
            <person name="Suzuki H."/>
            <person name="MacDonald J."/>
            <person name="Syed K."/>
            <person name="Salamov A."/>
            <person name="Hori C."/>
            <person name="Aerts A."/>
            <person name="Henrissat B."/>
            <person name="Wiebenga A."/>
            <person name="vanKuyk P.A."/>
            <person name="Barry K."/>
            <person name="Lindquist E."/>
            <person name="LaButti K."/>
            <person name="Lapidus A."/>
            <person name="Lucas S."/>
            <person name="Coutinho P."/>
            <person name="Gong Y."/>
            <person name="Samejima M."/>
            <person name="Mahadevan R."/>
            <person name="Abou-Zaid M."/>
            <person name="de Vries R.P."/>
            <person name="Igarashi K."/>
            <person name="Yadav J.S."/>
            <person name="Grigoriev I.V."/>
            <person name="Master E.R."/>
        </authorList>
    </citation>
    <scope>NUCLEOTIDE SEQUENCE [LARGE SCALE GENOMIC DNA]</scope>
    <source>
        <strain evidence="1 2">HHB-10118-sp</strain>
    </source>
</reference>
<dbReference type="InParanoid" id="K5WWP1"/>
<proteinExistence type="predicted"/>
<name>K5WWP1_PHACS</name>
<organism evidence="1 2">
    <name type="scientific">Phanerochaete carnosa (strain HHB-10118-sp)</name>
    <name type="common">White-rot fungus</name>
    <name type="synonym">Peniophora carnosa</name>
    <dbReference type="NCBI Taxonomy" id="650164"/>
    <lineage>
        <taxon>Eukaryota</taxon>
        <taxon>Fungi</taxon>
        <taxon>Dikarya</taxon>
        <taxon>Basidiomycota</taxon>
        <taxon>Agaricomycotina</taxon>
        <taxon>Agaricomycetes</taxon>
        <taxon>Polyporales</taxon>
        <taxon>Phanerochaetaceae</taxon>
        <taxon>Phanerochaete</taxon>
    </lineage>
</organism>
<evidence type="ECO:0000313" key="2">
    <source>
        <dbReference type="Proteomes" id="UP000008370"/>
    </source>
</evidence>
<keyword evidence="2" id="KW-1185">Reference proteome</keyword>
<dbReference type="AlphaFoldDB" id="K5WWP1"/>
<evidence type="ECO:0000313" key="1">
    <source>
        <dbReference type="EMBL" id="EKM54862.1"/>
    </source>
</evidence>
<dbReference type="HOGENOM" id="CLU_077450_0_0_1"/>
<gene>
    <name evidence="1" type="ORF">PHACADRAFT_197297</name>
</gene>
<dbReference type="EMBL" id="JH930473">
    <property type="protein sequence ID" value="EKM54862.1"/>
    <property type="molecule type" value="Genomic_DNA"/>
</dbReference>
<accession>K5WWP1</accession>
<sequence length="328" mass="37675">MLSHYADYTSPRQTECKLPNELLLLVKEHIPLADLRTHVCYYHTCKTIASFYGDNSQQAEFWRRSCSFAGIGWLKADSSWKEIAFETIARDGFCSHPRCGGALLDWNTKQIQLAMCKYNWDPEDGAWDAMLDPEDAIEWTLPGYPIPVFNPIFQDIKFKSEHLPPWYHDPYDAKFRVDDPDAPLTYVRQLSAHPVAIRSFATFPSVRRVNFHAITLGHEHRFQSLMGLTVWDIVRGFQNDLDRELSITELLNLLSGPFADIFRRESSSDFVDDLERFSTLRGLWSATRWEGAYFLTSNGEGPIFMPTFLRLSRAVGNITDTTGTLESD</sequence>